<accession>A0A8S4BR81</accession>
<feature type="repeat" description="WD" evidence="1">
    <location>
        <begin position="502"/>
        <end position="533"/>
    </location>
</feature>
<dbReference type="SUPFAM" id="SSF50978">
    <property type="entry name" value="WD40 repeat-like"/>
    <property type="match status" value="2"/>
</dbReference>
<dbReference type="AlphaFoldDB" id="A0A8S4BR81"/>
<dbReference type="InterPro" id="IPR015943">
    <property type="entry name" value="WD40/YVTN_repeat-like_dom_sf"/>
</dbReference>
<sequence length="798" mass="87697">MNEKLVVSCDRLLSQQQLTCCRSHCSIPRHGKEVLIYSNTDLEKKPLVLTGHHGNITAITFGKGDGPGFICSASTDYVIVWDIDLCLRRTYEGEVAAGLVIGTLLGEVVHLAFCFSNDRVAACSGTTIYVLNSKREETISTLTGHLGPLTSAEFCPWNKNVLVSVSEDRTFKVWDLKTEAVFYQSFVLSGAPLLSILFLETDRHLMTGSADGQIWSFSLSDDQKCQLVKKMDLQKMEKTHQAQKGNTSHQAGVAAQSAVGDVEVSKRVIQMASWSSLRDNSWFCIGSTDGLYVVDLATSELLKVFYFKDNPNLSISMAESWSISPGCDNSMVVLVSSLLSPCVVLLELSLKDPEKTGGSPEGFSVFPSSSPIVESPLNAELKKKEPNHSKKKGAVKEHPLVFHPKVKSSGYTSAPRRVMFSPKTNSEKKATSKKFTQNPGFLYSDYPADSAAPTIPCIDLSVTNKQISCLQYSGDGKQILCGLGDSSVLLYKASLRGSPTVCIGHNKPVSSVSWSLSRQWWMSASEDMSLRIWTHCRPEPAIVMGGSMFSKPIKGAQFYYLDKFLLLASGSSVYLYLYNVDSCHDDIKRYQQRSVTKQAKCLTTSSTDITALSAVNDFLSSFLDIVLVCGSDHSIQVLDMNRGIVASVLPHAHSRTIHCITQNKGSSFSKQAPDSYNLFLTSAVTDGVKIWDLRTLRCVRRYENHLNRCHSCSSVISPCGRFIASGSEDKCAYVYDIRCSSYLHKLQRQSDTVLSVAFNPSTPELLTGTLDGKLSLFQPSGRSHLSRDNRAAVITSLT</sequence>
<dbReference type="InterPro" id="IPR042411">
    <property type="entry name" value="WDR27"/>
</dbReference>
<evidence type="ECO:0000313" key="3">
    <source>
        <dbReference type="Proteomes" id="UP000677803"/>
    </source>
</evidence>
<dbReference type="PROSITE" id="PS50082">
    <property type="entry name" value="WD_REPEATS_2"/>
    <property type="match status" value="2"/>
</dbReference>
<dbReference type="OrthoDB" id="20669at2759"/>
<dbReference type="InterPro" id="IPR036322">
    <property type="entry name" value="WD40_repeat_dom_sf"/>
</dbReference>
<dbReference type="PANTHER" id="PTHR44525:SF1">
    <property type="entry name" value="WD REPEAT-CONTAINING PROTEIN 27"/>
    <property type="match status" value="1"/>
</dbReference>
<evidence type="ECO:0000313" key="2">
    <source>
        <dbReference type="EMBL" id="CAG6017459.1"/>
    </source>
</evidence>
<organism evidence="2 3">
    <name type="scientific">Menidia menidia</name>
    <name type="common">Atlantic silverside</name>
    <dbReference type="NCBI Taxonomy" id="238744"/>
    <lineage>
        <taxon>Eukaryota</taxon>
        <taxon>Metazoa</taxon>
        <taxon>Chordata</taxon>
        <taxon>Craniata</taxon>
        <taxon>Vertebrata</taxon>
        <taxon>Euteleostomi</taxon>
        <taxon>Actinopterygii</taxon>
        <taxon>Neopterygii</taxon>
        <taxon>Teleostei</taxon>
        <taxon>Neoteleostei</taxon>
        <taxon>Acanthomorphata</taxon>
        <taxon>Ovalentaria</taxon>
        <taxon>Atherinomorphae</taxon>
        <taxon>Atheriniformes</taxon>
        <taxon>Atherinopsidae</taxon>
        <taxon>Menidiinae</taxon>
        <taxon>Menidia</taxon>
    </lineage>
</organism>
<keyword evidence="1" id="KW-0853">WD repeat</keyword>
<dbReference type="SMART" id="SM00320">
    <property type="entry name" value="WD40"/>
    <property type="match status" value="10"/>
</dbReference>
<name>A0A8S4BR81_9TELE</name>
<proteinExistence type="predicted"/>
<protein>
    <submittedName>
        <fullName evidence="2">(Atlantic silverside) hypothetical protein</fullName>
    </submittedName>
</protein>
<dbReference type="Gene3D" id="2.130.10.10">
    <property type="entry name" value="YVTN repeat-like/Quinoprotein amine dehydrogenase"/>
    <property type="match status" value="4"/>
</dbReference>
<gene>
    <name evidence="2" type="ORF">MMEN_LOCUS20744</name>
</gene>
<dbReference type="Proteomes" id="UP000677803">
    <property type="component" value="Unassembled WGS sequence"/>
</dbReference>
<evidence type="ECO:0000256" key="1">
    <source>
        <dbReference type="PROSITE-ProRule" id="PRU00221"/>
    </source>
</evidence>
<dbReference type="PROSITE" id="PS50294">
    <property type="entry name" value="WD_REPEATS_REGION"/>
    <property type="match status" value="2"/>
</dbReference>
<dbReference type="InterPro" id="IPR001680">
    <property type="entry name" value="WD40_rpt"/>
</dbReference>
<dbReference type="PANTHER" id="PTHR44525">
    <property type="entry name" value="WD REPEAT-CONTAINING PROTEIN 27"/>
    <property type="match status" value="1"/>
</dbReference>
<reference evidence="2" key="1">
    <citation type="submission" date="2021-05" db="EMBL/GenBank/DDBJ databases">
        <authorList>
            <person name="Tigano A."/>
        </authorList>
    </citation>
    <scope>NUCLEOTIDE SEQUENCE</scope>
</reference>
<keyword evidence="3" id="KW-1185">Reference proteome</keyword>
<dbReference type="Pfam" id="PF00400">
    <property type="entry name" value="WD40"/>
    <property type="match status" value="4"/>
</dbReference>
<dbReference type="EMBL" id="CAJRST010039999">
    <property type="protein sequence ID" value="CAG6017459.1"/>
    <property type="molecule type" value="Genomic_DNA"/>
</dbReference>
<feature type="repeat" description="WD" evidence="1">
    <location>
        <begin position="142"/>
        <end position="184"/>
    </location>
</feature>
<comment type="caution">
    <text evidence="2">The sequence shown here is derived from an EMBL/GenBank/DDBJ whole genome shotgun (WGS) entry which is preliminary data.</text>
</comment>